<keyword evidence="4" id="KW-1185">Reference proteome</keyword>
<dbReference type="InterPro" id="IPR026869">
    <property type="entry name" value="EgtC-like"/>
</dbReference>
<dbReference type="GO" id="GO:0016740">
    <property type="term" value="F:transferase activity"/>
    <property type="evidence" value="ECO:0007669"/>
    <property type="project" value="UniProtKB-KW"/>
</dbReference>
<dbReference type="PROSITE" id="PS51278">
    <property type="entry name" value="GATASE_TYPE_2"/>
    <property type="match status" value="1"/>
</dbReference>
<feature type="domain" description="Glutamine amidotransferase type-2" evidence="2">
    <location>
        <begin position="2"/>
        <end position="254"/>
    </location>
</feature>
<sequence length="271" mass="29561">MCRLLGAVARAPISLGYELLEAPNPLIRQAESHDSGFGIAVYRRPDGSDPGLVRFPQAGSAKEGLRALAGLRGQIFNAHVRRATVGGLRLENTHPFAFGVFTFSHNGTLARYPRLPKDAPEVRGDTDSERLFVRVLAHFDAAQPVRSLQRALAPLIDETAFSALNFLLCDGERLYAYRLGVFELHWWSDGERLLLASERLTEEHWRSVQQDVLLIADPSDPTEPAVARVLGDALVERARIERLEPDPALSGEARGVAAAQRAQGLAAATAG</sequence>
<dbReference type="SUPFAM" id="SSF56235">
    <property type="entry name" value="N-terminal nucleophile aminohydrolases (Ntn hydrolases)"/>
    <property type="match status" value="1"/>
</dbReference>
<evidence type="ECO:0000313" key="3">
    <source>
        <dbReference type="EMBL" id="SEH14467.1"/>
    </source>
</evidence>
<dbReference type="InterPro" id="IPR029055">
    <property type="entry name" value="Ntn_hydrolases_N"/>
</dbReference>
<proteinExistence type="predicted"/>
<dbReference type="EMBL" id="FNWJ01000002">
    <property type="protein sequence ID" value="SEH14467.1"/>
    <property type="molecule type" value="Genomic_DNA"/>
</dbReference>
<gene>
    <name evidence="3" type="ORF">SAMN02745716_1642</name>
</gene>
<dbReference type="Gene3D" id="3.60.20.10">
    <property type="entry name" value="Glutamine Phosphoribosylpyrophosphate, subunit 1, domain 1"/>
    <property type="match status" value="1"/>
</dbReference>
<keyword evidence="3" id="KW-0808">Transferase</keyword>
<reference evidence="4" key="1">
    <citation type="submission" date="2016-10" db="EMBL/GenBank/DDBJ databases">
        <authorList>
            <person name="Varghese N."/>
            <person name="Submissions S."/>
        </authorList>
    </citation>
    <scope>NUCLEOTIDE SEQUENCE [LARGE SCALE GENOMIC DNA]</scope>
    <source>
        <strain evidence="4">ATCC 35263</strain>
    </source>
</reference>
<evidence type="ECO:0000313" key="4">
    <source>
        <dbReference type="Proteomes" id="UP000222056"/>
    </source>
</evidence>
<keyword evidence="1 3" id="KW-0315">Glutamine amidotransferase</keyword>
<dbReference type="InterPro" id="IPR017932">
    <property type="entry name" value="GATase_2_dom"/>
</dbReference>
<dbReference type="RefSeq" id="WP_093118031.1">
    <property type="nucleotide sequence ID" value="NZ_FNWJ01000002.1"/>
</dbReference>
<dbReference type="CDD" id="cd01908">
    <property type="entry name" value="YafJ"/>
    <property type="match status" value="1"/>
</dbReference>
<evidence type="ECO:0000256" key="1">
    <source>
        <dbReference type="ARBA" id="ARBA00022962"/>
    </source>
</evidence>
<dbReference type="PANTHER" id="PTHR42824:SF1">
    <property type="entry name" value="GLUTAMINE AMIDOTRANSFERASE YAFJ-RELATED"/>
    <property type="match status" value="1"/>
</dbReference>
<evidence type="ECO:0000259" key="2">
    <source>
        <dbReference type="PROSITE" id="PS51278"/>
    </source>
</evidence>
<dbReference type="OrthoDB" id="9804310at2"/>
<protein>
    <submittedName>
        <fullName evidence="3">Glutamine amidotransferases class-II</fullName>
    </submittedName>
</protein>
<dbReference type="PANTHER" id="PTHR42824">
    <property type="entry name" value="GLUTAMINE AMIDOTRANSFERASE"/>
    <property type="match status" value="1"/>
</dbReference>
<dbReference type="STRING" id="29539.SAMN02745716_1642"/>
<dbReference type="AlphaFoldDB" id="A0A1H6FUJ8"/>
<dbReference type="Pfam" id="PF13230">
    <property type="entry name" value="GATase_4"/>
    <property type="match status" value="1"/>
</dbReference>
<accession>A0A1H6FUJ8</accession>
<dbReference type="Proteomes" id="UP000222056">
    <property type="component" value="Unassembled WGS sequence"/>
</dbReference>
<organism evidence="3 4">
    <name type="scientific">Thermoleophilum album</name>
    <dbReference type="NCBI Taxonomy" id="29539"/>
    <lineage>
        <taxon>Bacteria</taxon>
        <taxon>Bacillati</taxon>
        <taxon>Actinomycetota</taxon>
        <taxon>Thermoleophilia</taxon>
        <taxon>Thermoleophilales</taxon>
        <taxon>Thermoleophilaceae</taxon>
        <taxon>Thermoleophilum</taxon>
    </lineage>
</organism>
<name>A0A1H6FUJ8_THEAL</name>